<evidence type="ECO:0000313" key="2">
    <source>
        <dbReference type="EMBL" id="PAV23205.1"/>
    </source>
</evidence>
<name>A0A286UUS6_9AGAM</name>
<feature type="compositionally biased region" description="Low complexity" evidence="1">
    <location>
        <begin position="374"/>
        <end position="387"/>
    </location>
</feature>
<feature type="compositionally biased region" description="Low complexity" evidence="1">
    <location>
        <begin position="151"/>
        <end position="160"/>
    </location>
</feature>
<sequence>MSKSFVSSSVTAGTVENTLQATPMLSETQHLRPQSSTASPVPTESIHLTVHTCTEPNYSTTLTINNSPIIGSKGYIEANVNVRSKLSAGDKFEDYQEVFEDFELVRGDFGAKEWTPPPNLGLGRNQGRSNRQRGHRPTRSDSAVQFGTPQSTTLSRSSTNGRRRSSSSRRAQSDQASLKHSAISAEQAPSKKEMKASVQMREAQAWVDGVESRENLITHTRSDISISAPDRVPVLSTEVISSCGGTKTPFTSQKQKKKESKSSSTQKKRSKSKQTRGANADAVLQSKISTVEIAAENTISPSPSPSSDREHLASTDSSKSSKKSKRTQKPKQQQQKKLGVTETSDGDAKDGKVKKAKFKPRHLVEPVQEITPISQNNSAPSTAPSSPRGLGMRSVVDDLSECGDVLVPLSPGYQSLEAETNRLLGMAYDEAVKFMDAFIEHPDYYTSRASKLTFLQALIVELGLVSTTGPYKALPGSLSSAKALLKSNAFLNVKDYLAVRGQGLDALRGAMRPSRNALVKELRGVGARKSSRAKLGWVKETGLTVLLVSCR</sequence>
<gene>
    <name evidence="2" type="ORF">PNOK_0027300</name>
</gene>
<dbReference type="AlphaFoldDB" id="A0A286UUS6"/>
<dbReference type="EMBL" id="NBII01000001">
    <property type="protein sequence ID" value="PAV23205.1"/>
    <property type="molecule type" value="Genomic_DNA"/>
</dbReference>
<feature type="compositionally biased region" description="Basic residues" evidence="1">
    <location>
        <begin position="320"/>
        <end position="329"/>
    </location>
</feature>
<accession>A0A286UUS6</accession>
<feature type="region of interest" description="Disordered" evidence="1">
    <location>
        <begin position="109"/>
        <end position="199"/>
    </location>
</feature>
<dbReference type="InParanoid" id="A0A286UUS6"/>
<feature type="region of interest" description="Disordered" evidence="1">
    <location>
        <begin position="241"/>
        <end position="284"/>
    </location>
</feature>
<feature type="compositionally biased region" description="Polar residues" evidence="1">
    <location>
        <begin position="241"/>
        <end position="250"/>
    </location>
</feature>
<keyword evidence="3" id="KW-1185">Reference proteome</keyword>
<reference evidence="2 3" key="1">
    <citation type="journal article" date="2017" name="Mol. Ecol.">
        <title>Comparative and population genomic landscape of Phellinus noxius: A hypervariable fungus causing root rot in trees.</title>
        <authorList>
            <person name="Chung C.L."/>
            <person name="Lee T.J."/>
            <person name="Akiba M."/>
            <person name="Lee H.H."/>
            <person name="Kuo T.H."/>
            <person name="Liu D."/>
            <person name="Ke H.M."/>
            <person name="Yokoi T."/>
            <person name="Roa M.B."/>
            <person name="Lu M.J."/>
            <person name="Chang Y.Y."/>
            <person name="Ann P.J."/>
            <person name="Tsai J.N."/>
            <person name="Chen C.Y."/>
            <person name="Tzean S.S."/>
            <person name="Ota Y."/>
            <person name="Hattori T."/>
            <person name="Sahashi N."/>
            <person name="Liou R.F."/>
            <person name="Kikuchi T."/>
            <person name="Tsai I.J."/>
        </authorList>
    </citation>
    <scope>NUCLEOTIDE SEQUENCE [LARGE SCALE GENOMIC DNA]</scope>
    <source>
        <strain evidence="2 3">FFPRI411160</strain>
    </source>
</reference>
<feature type="compositionally biased region" description="Polar residues" evidence="1">
    <location>
        <begin position="140"/>
        <end position="150"/>
    </location>
</feature>
<organism evidence="2 3">
    <name type="scientific">Pyrrhoderma noxium</name>
    <dbReference type="NCBI Taxonomy" id="2282107"/>
    <lineage>
        <taxon>Eukaryota</taxon>
        <taxon>Fungi</taxon>
        <taxon>Dikarya</taxon>
        <taxon>Basidiomycota</taxon>
        <taxon>Agaricomycotina</taxon>
        <taxon>Agaricomycetes</taxon>
        <taxon>Hymenochaetales</taxon>
        <taxon>Hymenochaetaceae</taxon>
        <taxon>Pyrrhoderma</taxon>
    </lineage>
</organism>
<evidence type="ECO:0000313" key="3">
    <source>
        <dbReference type="Proteomes" id="UP000217199"/>
    </source>
</evidence>
<proteinExistence type="predicted"/>
<feature type="compositionally biased region" description="Low complexity" evidence="1">
    <location>
        <begin position="120"/>
        <end position="129"/>
    </location>
</feature>
<feature type="region of interest" description="Disordered" evidence="1">
    <location>
        <begin position="296"/>
        <end position="391"/>
    </location>
</feature>
<dbReference type="Proteomes" id="UP000217199">
    <property type="component" value="Unassembled WGS sequence"/>
</dbReference>
<dbReference type="OrthoDB" id="2596481at2759"/>
<evidence type="ECO:0000256" key="1">
    <source>
        <dbReference type="SAM" id="MobiDB-lite"/>
    </source>
</evidence>
<protein>
    <submittedName>
        <fullName evidence="2">Uncharacterized protein</fullName>
    </submittedName>
</protein>
<comment type="caution">
    <text evidence="2">The sequence shown here is derived from an EMBL/GenBank/DDBJ whole genome shotgun (WGS) entry which is preliminary data.</text>
</comment>